<evidence type="ECO:0000256" key="8">
    <source>
        <dbReference type="ARBA" id="ARBA00051897"/>
    </source>
</evidence>
<evidence type="ECO:0000256" key="2">
    <source>
        <dbReference type="ARBA" id="ARBA00022603"/>
    </source>
</evidence>
<dbReference type="PANTHER" id="PTHR10631">
    <property type="entry name" value="N 2 ,N 2 -DIMETHYLGUANOSINE TRNA METHYLTRANSFERASE"/>
    <property type="match status" value="1"/>
</dbReference>
<evidence type="ECO:0000256" key="3">
    <source>
        <dbReference type="ARBA" id="ARBA00022679"/>
    </source>
</evidence>
<evidence type="ECO:0000313" key="16">
    <source>
        <dbReference type="Proteomes" id="UP000279259"/>
    </source>
</evidence>
<feature type="region of interest" description="Disordered" evidence="13">
    <location>
        <begin position="146"/>
        <end position="184"/>
    </location>
</feature>
<evidence type="ECO:0000256" key="4">
    <source>
        <dbReference type="ARBA" id="ARBA00022691"/>
    </source>
</evidence>
<dbReference type="GO" id="GO:0160104">
    <property type="term" value="F:tRNA (guanine(26)-N2)-dimethyltransferase activity"/>
    <property type="evidence" value="ECO:0007669"/>
    <property type="project" value="UniProtKB-EC"/>
</dbReference>
<keyword evidence="6 12" id="KW-0694">RNA-binding</keyword>
<dbReference type="GO" id="GO:0000049">
    <property type="term" value="F:tRNA binding"/>
    <property type="evidence" value="ECO:0007669"/>
    <property type="project" value="UniProtKB-UniRule"/>
</dbReference>
<keyword evidence="4 12" id="KW-0949">S-adenosyl-L-methionine</keyword>
<dbReference type="GO" id="GO:0005634">
    <property type="term" value="C:nucleus"/>
    <property type="evidence" value="ECO:0007669"/>
    <property type="project" value="TreeGrafter"/>
</dbReference>
<evidence type="ECO:0000313" key="15">
    <source>
        <dbReference type="EMBL" id="RSH81554.1"/>
    </source>
</evidence>
<name>A0A427XRU6_9TREE</name>
<dbReference type="SUPFAM" id="SSF53335">
    <property type="entry name" value="S-adenosyl-L-methionine-dependent methyltransferases"/>
    <property type="match status" value="1"/>
</dbReference>
<comment type="similarity">
    <text evidence="12">Belongs to the class I-like SAM-binding methyltransferase superfamily. Trm1 family.</text>
</comment>
<keyword evidence="5 12" id="KW-0819">tRNA processing</keyword>
<evidence type="ECO:0000256" key="5">
    <source>
        <dbReference type="ARBA" id="ARBA00022694"/>
    </source>
</evidence>
<dbReference type="FunFam" id="3.30.56.70:FF:000001">
    <property type="entry name" value="tRNA (guanine(26)-N(2))-dimethyltransferase"/>
    <property type="match status" value="1"/>
</dbReference>
<dbReference type="EMBL" id="RSCD01000029">
    <property type="protein sequence ID" value="RSH81554.1"/>
    <property type="molecule type" value="Genomic_DNA"/>
</dbReference>
<feature type="compositionally biased region" description="Basic and acidic residues" evidence="13">
    <location>
        <begin position="670"/>
        <end position="679"/>
    </location>
</feature>
<feature type="signal peptide" evidence="14">
    <location>
        <begin position="1"/>
        <end position="24"/>
    </location>
</feature>
<dbReference type="PANTHER" id="PTHR10631:SF3">
    <property type="entry name" value="TRNA (GUANINE(26)-N(2))-DIMETHYLTRANSFERASE"/>
    <property type="match status" value="1"/>
</dbReference>
<evidence type="ECO:0000256" key="11">
    <source>
        <dbReference type="ARBA" id="ARBA00083299"/>
    </source>
</evidence>
<feature type="region of interest" description="Disordered" evidence="13">
    <location>
        <begin position="257"/>
        <end position="291"/>
    </location>
</feature>
<dbReference type="Proteomes" id="UP000279259">
    <property type="component" value="Unassembled WGS sequence"/>
</dbReference>
<feature type="chain" id="PRO_5019199661" description="tRNA (guanine(26)-N(2))-dimethyltransferase" evidence="14">
    <location>
        <begin position="25"/>
        <end position="689"/>
    </location>
</feature>
<keyword evidence="3 12" id="KW-0808">Transferase</keyword>
<evidence type="ECO:0000256" key="13">
    <source>
        <dbReference type="SAM" id="MobiDB-lite"/>
    </source>
</evidence>
<dbReference type="PROSITE" id="PS51626">
    <property type="entry name" value="SAM_MT_TRM1"/>
    <property type="match status" value="1"/>
</dbReference>
<dbReference type="GO" id="GO:0002940">
    <property type="term" value="P:tRNA N2-guanine methylation"/>
    <property type="evidence" value="ECO:0007669"/>
    <property type="project" value="TreeGrafter"/>
</dbReference>
<feature type="compositionally biased region" description="Acidic residues" evidence="13">
    <location>
        <begin position="680"/>
        <end position="689"/>
    </location>
</feature>
<keyword evidence="2 12" id="KW-0489">Methyltransferase</keyword>
<dbReference type="Pfam" id="PF02005">
    <property type="entry name" value="TRM"/>
    <property type="match status" value="2"/>
</dbReference>
<comment type="catalytic activity">
    <reaction evidence="8">
        <text>guanosine(26) in tRNA + 2 S-adenosyl-L-methionine = N(2)-dimethylguanosine(26) in tRNA + 2 S-adenosyl-L-homocysteine + 2 H(+)</text>
        <dbReference type="Rhea" id="RHEA:43140"/>
        <dbReference type="Rhea" id="RHEA-COMP:10359"/>
        <dbReference type="Rhea" id="RHEA-COMP:10360"/>
        <dbReference type="ChEBI" id="CHEBI:15378"/>
        <dbReference type="ChEBI" id="CHEBI:57856"/>
        <dbReference type="ChEBI" id="CHEBI:59789"/>
        <dbReference type="ChEBI" id="CHEBI:74269"/>
        <dbReference type="ChEBI" id="CHEBI:74513"/>
        <dbReference type="EC" id="2.1.1.216"/>
    </reaction>
</comment>
<evidence type="ECO:0000256" key="10">
    <source>
        <dbReference type="ARBA" id="ARBA00082896"/>
    </source>
</evidence>
<dbReference type="InterPro" id="IPR002905">
    <property type="entry name" value="Trm1"/>
</dbReference>
<evidence type="ECO:0000256" key="9">
    <source>
        <dbReference type="ARBA" id="ARBA00077143"/>
    </source>
</evidence>
<feature type="region of interest" description="Disordered" evidence="13">
    <location>
        <begin position="635"/>
        <end position="689"/>
    </location>
</feature>
<sequence>MCSQSITLVTVIVTVVLLLPLSHEQLQLGSQPIDDQALLVRTPTFSNHLQAYQHLTSHHVHLRPRRPVLANPLHPPLPGGIPDTHRPHTEAKTTILVPKDNIAFLNPVQEYNRDLSVAVIRAWNEMRKEEAEGKWRRKRENWAKGKVENSEGEVTEVTEVKEKEGGAEEESANAQPVAGPSTEPKFRAPQITILEALSATGLRSIRYAKEIPDVKVVLANDLSPSACEAMRTNVALNGVAEVPRPPRANGIVSKAEGVGAEAEAEEEVANKKSKEDEAAERTGRREGARGGVRVNEGDACALMYQHRTPTARVDVVDLDPYGTAAPFIDAAIGAIADGGLLCVTCTDLAVLAGSQYPEKCFSNYGGVCVSAEYSHEVALRLVLNSLASTAARYGRYITPLLSFSIDFYVRLFVRVNTQADKVKQVASRIGTVYTCGYCQSPTIQPFGRVVDKETKGATTGSNGSTCEECGSTMHLGGPMWIGAIQDNEFAKRVLSSIEGQQAEYKTWPRMRGMLTMASEELDSPFYFTNNKIHGFMHTSSGPTSRAVSALLNAGYSVSRSHATSGSVKTDAPRSFLFDMVREYIKTNPVRLDKIAEGSPARRMILKPMSHTVDFTTHPDAKKYEKGEKVVYYQTNPTPNWGPAQRAKVVKAPAPGQAKRKSEEGGEGVDGEIKRAKMEVEAGEEEGMNA</sequence>
<organism evidence="15 16">
    <name type="scientific">Saitozyma podzolica</name>
    <dbReference type="NCBI Taxonomy" id="1890683"/>
    <lineage>
        <taxon>Eukaryota</taxon>
        <taxon>Fungi</taxon>
        <taxon>Dikarya</taxon>
        <taxon>Basidiomycota</taxon>
        <taxon>Agaricomycotina</taxon>
        <taxon>Tremellomycetes</taxon>
        <taxon>Tremellales</taxon>
        <taxon>Trimorphomycetaceae</taxon>
        <taxon>Saitozyma</taxon>
    </lineage>
</organism>
<accession>A0A427XRU6</accession>
<protein>
    <recommendedName>
        <fullName evidence="7">tRNA (guanine(26)-N(2))-dimethyltransferase</fullName>
        <ecNumber evidence="7">2.1.1.216</ecNumber>
    </recommendedName>
    <alternativeName>
        <fullName evidence="10">tRNA 2,2-dimethylguanosine-26 methyltransferase</fullName>
    </alternativeName>
    <alternativeName>
        <fullName evidence="9">tRNA(guanine-26,N(2)-N(2)) methyltransferase</fullName>
    </alternativeName>
    <alternativeName>
        <fullName evidence="11">tRNA(m(2,2)G26)dimethyltransferase</fullName>
    </alternativeName>
</protein>
<dbReference type="Gene3D" id="3.40.50.150">
    <property type="entry name" value="Vaccinia Virus protein VP39"/>
    <property type="match status" value="1"/>
</dbReference>
<keyword evidence="14" id="KW-0732">Signal</keyword>
<reference evidence="15 16" key="1">
    <citation type="submission" date="2018-11" db="EMBL/GenBank/DDBJ databases">
        <title>Genome sequence of Saitozyma podzolica DSM 27192.</title>
        <authorList>
            <person name="Aliyu H."/>
            <person name="Gorte O."/>
            <person name="Ochsenreither K."/>
        </authorList>
    </citation>
    <scope>NUCLEOTIDE SEQUENCE [LARGE SCALE GENOMIC DNA]</scope>
    <source>
        <strain evidence="15 16">DSM 27192</strain>
    </source>
</reference>
<dbReference type="AlphaFoldDB" id="A0A427XRU6"/>
<dbReference type="InterPro" id="IPR029063">
    <property type="entry name" value="SAM-dependent_MTases_sf"/>
</dbReference>
<dbReference type="InterPro" id="IPR042296">
    <property type="entry name" value="tRNA_met_Trm1_C"/>
</dbReference>
<keyword evidence="1 12" id="KW-0820">tRNA-binding</keyword>
<dbReference type="Gene3D" id="3.30.56.70">
    <property type="entry name" value="N2,N2-dimethylguanosine tRNA methyltransferase, C-terminal domain"/>
    <property type="match status" value="1"/>
</dbReference>
<dbReference type="EC" id="2.1.1.216" evidence="7"/>
<keyword evidence="16" id="KW-1185">Reference proteome</keyword>
<dbReference type="STRING" id="1890683.A0A427XRU6"/>
<gene>
    <name evidence="15" type="primary">TRM1</name>
    <name evidence="15" type="ORF">EHS25_006176</name>
</gene>
<evidence type="ECO:0000256" key="7">
    <source>
        <dbReference type="ARBA" id="ARBA00039099"/>
    </source>
</evidence>
<evidence type="ECO:0000256" key="12">
    <source>
        <dbReference type="PROSITE-ProRule" id="PRU00958"/>
    </source>
</evidence>
<dbReference type="OrthoDB" id="6349953at2759"/>
<comment type="caution">
    <text evidence="15">The sequence shown here is derived from an EMBL/GenBank/DDBJ whole genome shotgun (WGS) entry which is preliminary data.</text>
</comment>
<proteinExistence type="inferred from homology"/>
<evidence type="ECO:0000256" key="6">
    <source>
        <dbReference type="ARBA" id="ARBA00022884"/>
    </source>
</evidence>
<evidence type="ECO:0000256" key="1">
    <source>
        <dbReference type="ARBA" id="ARBA00022555"/>
    </source>
</evidence>
<feature type="compositionally biased region" description="Basic and acidic residues" evidence="13">
    <location>
        <begin position="268"/>
        <end position="288"/>
    </location>
</feature>
<evidence type="ECO:0000256" key="14">
    <source>
        <dbReference type="SAM" id="SignalP"/>
    </source>
</evidence>